<accession>A0AAX3V255</accession>
<organism evidence="1 2">
    <name type="scientific">Rhodococcus erythropolis</name>
    <name type="common">Arthrobacter picolinophilus</name>
    <dbReference type="NCBI Taxonomy" id="1833"/>
    <lineage>
        <taxon>Bacteria</taxon>
        <taxon>Bacillati</taxon>
        <taxon>Actinomycetota</taxon>
        <taxon>Actinomycetes</taxon>
        <taxon>Mycobacteriales</taxon>
        <taxon>Nocardiaceae</taxon>
        <taxon>Rhodococcus</taxon>
        <taxon>Rhodococcus erythropolis group</taxon>
    </lineage>
</organism>
<dbReference type="RefSeq" id="WP_020970572.1">
    <property type="nucleotide sequence ID" value="NZ_BHXB01000001.1"/>
</dbReference>
<dbReference type="AlphaFoldDB" id="A0AAX3V255"/>
<dbReference type="GeneID" id="57485365"/>
<reference evidence="1" key="1">
    <citation type="submission" date="2023-08" db="EMBL/GenBank/DDBJ databases">
        <title>Isolation and Characterization of Rhodococcus erythropolis MGMM8.</title>
        <authorList>
            <person name="Diabankana R.G.C."/>
            <person name="Afordoanyi D.M."/>
            <person name="Validov S.Z."/>
        </authorList>
    </citation>
    <scope>NUCLEOTIDE SEQUENCE</scope>
    <source>
        <strain evidence="1">MGMM8</strain>
    </source>
</reference>
<name>A0AAX3V255_RHOER</name>
<dbReference type="Proteomes" id="UP001230933">
    <property type="component" value="Chromosome"/>
</dbReference>
<protein>
    <submittedName>
        <fullName evidence="1">Uncharacterized protein</fullName>
    </submittedName>
</protein>
<dbReference type="EMBL" id="CP124545">
    <property type="protein sequence ID" value="WGV48452.1"/>
    <property type="molecule type" value="Genomic_DNA"/>
</dbReference>
<sequence length="78" mass="8849">MSWRTVHGDPTTVLAIVELDEGPWLYTLLTESPRADASGPLRVLFQRRELGKRYPVFCLCGDDRGELQSDFSSDLLNH</sequence>
<proteinExistence type="predicted"/>
<evidence type="ECO:0000313" key="1">
    <source>
        <dbReference type="EMBL" id="WGV48452.1"/>
    </source>
</evidence>
<dbReference type="KEGG" id="reb:XU06_22570"/>
<evidence type="ECO:0000313" key="2">
    <source>
        <dbReference type="Proteomes" id="UP001230933"/>
    </source>
</evidence>
<gene>
    <name evidence="1" type="ORF">QIE55_23375</name>
</gene>